<dbReference type="VEuPathDB" id="ToxoDB:TGPRC2_214770C"/>
<feature type="non-terminal residue" evidence="2">
    <location>
        <position position="1"/>
    </location>
</feature>
<feature type="compositionally biased region" description="Polar residues" evidence="1">
    <location>
        <begin position="33"/>
        <end position="42"/>
    </location>
</feature>
<dbReference type="AlphaFoldDB" id="A0A151HF92"/>
<protein>
    <submittedName>
        <fullName evidence="2">Putative small GTP binding protein rab1a</fullName>
    </submittedName>
</protein>
<name>A0A151HF92_TOXGO</name>
<feature type="compositionally biased region" description="Polar residues" evidence="1">
    <location>
        <begin position="14"/>
        <end position="23"/>
    </location>
</feature>
<feature type="region of interest" description="Disordered" evidence="1">
    <location>
        <begin position="13"/>
        <end position="42"/>
    </location>
</feature>
<evidence type="ECO:0000313" key="3">
    <source>
        <dbReference type="Proteomes" id="UP000075225"/>
    </source>
</evidence>
<evidence type="ECO:0000313" key="2">
    <source>
        <dbReference type="EMBL" id="KYK67990.1"/>
    </source>
</evidence>
<gene>
    <name evidence="2" type="ORF">TGPRC2_214770C</name>
</gene>
<dbReference type="Proteomes" id="UP000075225">
    <property type="component" value="Unassembled WGS sequence"/>
</dbReference>
<sequence>AFHIMASEIKARVQVNQQQSRPNANVRLGPSQPVRSVSSGCC</sequence>
<comment type="caution">
    <text evidence="2">The sequence shown here is derived from an EMBL/GenBank/DDBJ whole genome shotgun (WGS) entry which is preliminary data.</text>
</comment>
<reference evidence="3" key="1">
    <citation type="submission" date="2016-03" db="EMBL/GenBank/DDBJ databases">
        <authorList>
            <person name="Sibley D."/>
            <person name="Venepally P."/>
            <person name="Karamycheva S."/>
            <person name="Hadjithomas M."/>
            <person name="Khan A."/>
            <person name="Brunk B."/>
            <person name="Roos D."/>
            <person name="Caler E."/>
            <person name="Lorenzi H."/>
        </authorList>
    </citation>
    <scope>NUCLEOTIDE SEQUENCE [LARGE SCALE GENOMIC DNA]</scope>
    <source>
        <strain evidence="3">TgCatPRC2</strain>
    </source>
</reference>
<accession>A0A151HF92</accession>
<proteinExistence type="predicted"/>
<evidence type="ECO:0000256" key="1">
    <source>
        <dbReference type="SAM" id="MobiDB-lite"/>
    </source>
</evidence>
<organism evidence="2 3">
    <name type="scientific">Toxoplasma gondii TgCatPRC2</name>
    <dbReference type="NCBI Taxonomy" id="1130821"/>
    <lineage>
        <taxon>Eukaryota</taxon>
        <taxon>Sar</taxon>
        <taxon>Alveolata</taxon>
        <taxon>Apicomplexa</taxon>
        <taxon>Conoidasida</taxon>
        <taxon>Coccidia</taxon>
        <taxon>Eucoccidiorida</taxon>
        <taxon>Eimeriorina</taxon>
        <taxon>Sarcocystidae</taxon>
        <taxon>Toxoplasma</taxon>
    </lineage>
</organism>
<dbReference type="EMBL" id="AHZP02001233">
    <property type="protein sequence ID" value="KYK67990.1"/>
    <property type="molecule type" value="Genomic_DNA"/>
</dbReference>